<accession>A0A9X9X0X9</accession>
<protein>
    <submittedName>
        <fullName evidence="5">Glycosyltransferase family 61 protein</fullName>
    </submittedName>
</protein>
<evidence type="ECO:0000256" key="3">
    <source>
        <dbReference type="ARBA" id="ARBA00023180"/>
    </source>
</evidence>
<dbReference type="InterPro" id="IPR007657">
    <property type="entry name" value="Glycosyltransferase_61"/>
</dbReference>
<dbReference type="Proteomes" id="UP001138751">
    <property type="component" value="Unassembled WGS sequence"/>
</dbReference>
<keyword evidence="3" id="KW-0325">Glycoprotein</keyword>
<name>A0A9X9X0X9_9PROT</name>
<reference evidence="5" key="1">
    <citation type="submission" date="2020-01" db="EMBL/GenBank/DDBJ databases">
        <authorList>
            <person name="Rat A."/>
        </authorList>
    </citation>
    <scope>NUCLEOTIDE SEQUENCE</scope>
    <source>
        <strain evidence="5">LMG 31231</strain>
    </source>
</reference>
<dbReference type="AlphaFoldDB" id="A0A9X9X0X9"/>
<evidence type="ECO:0000259" key="4">
    <source>
        <dbReference type="Pfam" id="PF04577"/>
    </source>
</evidence>
<organism evidence="5 6">
    <name type="scientific">Neoroseomonas soli</name>
    <dbReference type="NCBI Taxonomy" id="1081025"/>
    <lineage>
        <taxon>Bacteria</taxon>
        <taxon>Pseudomonadati</taxon>
        <taxon>Pseudomonadota</taxon>
        <taxon>Alphaproteobacteria</taxon>
        <taxon>Acetobacterales</taxon>
        <taxon>Acetobacteraceae</taxon>
        <taxon>Neoroseomonas</taxon>
    </lineage>
</organism>
<proteinExistence type="predicted"/>
<comment type="caution">
    <text evidence="5">The sequence shown here is derived from an EMBL/GenBank/DDBJ whole genome shotgun (WGS) entry which is preliminary data.</text>
</comment>
<dbReference type="PANTHER" id="PTHR20961">
    <property type="entry name" value="GLYCOSYLTRANSFERASE"/>
    <property type="match status" value="1"/>
</dbReference>
<keyword evidence="6" id="KW-1185">Reference proteome</keyword>
<dbReference type="EMBL" id="JAAEDM010000057">
    <property type="protein sequence ID" value="MBR0673058.1"/>
    <property type="molecule type" value="Genomic_DNA"/>
</dbReference>
<keyword evidence="2" id="KW-0808">Transferase</keyword>
<evidence type="ECO:0000256" key="2">
    <source>
        <dbReference type="ARBA" id="ARBA00022679"/>
    </source>
</evidence>
<dbReference type="GO" id="GO:0016757">
    <property type="term" value="F:glycosyltransferase activity"/>
    <property type="evidence" value="ECO:0007669"/>
    <property type="project" value="UniProtKB-KW"/>
</dbReference>
<evidence type="ECO:0000313" key="5">
    <source>
        <dbReference type="EMBL" id="MBR0673058.1"/>
    </source>
</evidence>
<reference evidence="5" key="2">
    <citation type="journal article" date="2021" name="Syst. Appl. Microbiol.">
        <title>Roseomonas hellenica sp. nov., isolated from roots of wild-growing Alkanna tinctoria.</title>
        <authorList>
            <person name="Rat A."/>
            <person name="Naranjo H.D."/>
            <person name="Lebbe L."/>
            <person name="Cnockaert M."/>
            <person name="Krigas N."/>
            <person name="Grigoriadou K."/>
            <person name="Maloupa E."/>
            <person name="Willems A."/>
        </authorList>
    </citation>
    <scope>NUCLEOTIDE SEQUENCE</scope>
    <source>
        <strain evidence="5">LMG 31231</strain>
    </source>
</reference>
<dbReference type="Pfam" id="PF04577">
    <property type="entry name" value="Glyco_transf_61"/>
    <property type="match status" value="1"/>
</dbReference>
<keyword evidence="1" id="KW-0328">Glycosyltransferase</keyword>
<evidence type="ECO:0000256" key="1">
    <source>
        <dbReference type="ARBA" id="ARBA00022676"/>
    </source>
</evidence>
<sequence length="513" mass="54636">MNDSASIAPSKAPLAPGAIGRLTHEMVTAGDWQGVLDLLRSQPADRLRPGLFVRAVEAALAVRDPEALAWAVRLVIVAELPHRIRAAAAARLAATGNAQQAWAVLCCDPATVWDIEARGPVGGTLAAIRLDARADPTVRDAARALERRLSGARAEETERAIFAHPDPGPLVLPALSPRLRLAPGVDPAFADLALGLAARAEQELREEDTPQVVVHRDVFVNRHGHIWRPDGGVLGMLVTSLPGSARAAMTVAPRIPAGVLATGVTNNLHHWLNGYLPSFAWRFAPGVPRSLPILVRDDAAPFQTASLDLLAGPDLPVLPVGEACRVDVLYSVTHRTGRAEAGSPAAALHDRIAAAADAASSLPPPGGPRLYISRRDAALRPMENEAEFEAVLEAMGFVAVMMSRLPFAEQVRAVRAASVIVAPHGAGLALLALARPGVKVFELMPAMPRSLLVRLCMTRISRLRGHPHLAWVEPCDELTGRWRVSIPEAVAALEEFLADPPGPEEASVPLRLR</sequence>
<gene>
    <name evidence="5" type="ORF">GXW76_17905</name>
</gene>
<feature type="domain" description="Glycosyltransferase 61 catalytic" evidence="4">
    <location>
        <begin position="269"/>
        <end position="440"/>
    </location>
</feature>
<dbReference type="RefSeq" id="WP_211863469.1">
    <property type="nucleotide sequence ID" value="NZ_JAAEDM010000057.1"/>
</dbReference>
<evidence type="ECO:0000313" key="6">
    <source>
        <dbReference type="Proteomes" id="UP001138751"/>
    </source>
</evidence>
<dbReference type="InterPro" id="IPR049625">
    <property type="entry name" value="Glyco_transf_61_cat"/>
</dbReference>